<gene>
    <name evidence="9" type="ORF">U5822_02855</name>
</gene>
<evidence type="ECO:0000256" key="3">
    <source>
        <dbReference type="ARBA" id="ARBA00022475"/>
    </source>
</evidence>
<evidence type="ECO:0000313" key="9">
    <source>
        <dbReference type="EMBL" id="MEA1079591.1"/>
    </source>
</evidence>
<keyword evidence="5 8" id="KW-1133">Transmembrane helix</keyword>
<dbReference type="EMBL" id="JAYDCJ010000001">
    <property type="protein sequence ID" value="MEA1079591.1"/>
    <property type="molecule type" value="Genomic_DNA"/>
</dbReference>
<dbReference type="Pfam" id="PF13440">
    <property type="entry name" value="Polysacc_synt_3"/>
    <property type="match status" value="1"/>
</dbReference>
<evidence type="ECO:0000256" key="4">
    <source>
        <dbReference type="ARBA" id="ARBA00022692"/>
    </source>
</evidence>
<evidence type="ECO:0000256" key="8">
    <source>
        <dbReference type="SAM" id="Phobius"/>
    </source>
</evidence>
<evidence type="ECO:0000256" key="1">
    <source>
        <dbReference type="ARBA" id="ARBA00004651"/>
    </source>
</evidence>
<feature type="transmembrane region" description="Helical" evidence="8">
    <location>
        <begin position="173"/>
        <end position="201"/>
    </location>
</feature>
<comment type="similarity">
    <text evidence="2">Belongs to the polysaccharide synthase family.</text>
</comment>
<organism evidence="9 10">
    <name type="scientific">Marinobacter qingdaonensis</name>
    <dbReference type="NCBI Taxonomy" id="3108486"/>
    <lineage>
        <taxon>Bacteria</taxon>
        <taxon>Pseudomonadati</taxon>
        <taxon>Pseudomonadota</taxon>
        <taxon>Gammaproteobacteria</taxon>
        <taxon>Pseudomonadales</taxon>
        <taxon>Marinobacteraceae</taxon>
        <taxon>Marinobacter</taxon>
    </lineage>
</organism>
<comment type="caution">
    <text evidence="9">The sequence shown here is derived from an EMBL/GenBank/DDBJ whole genome shotgun (WGS) entry which is preliminary data.</text>
</comment>
<feature type="transmembrane region" description="Helical" evidence="8">
    <location>
        <begin position="308"/>
        <end position="328"/>
    </location>
</feature>
<dbReference type="PANTHER" id="PTHR30250:SF10">
    <property type="entry name" value="LIPOPOLYSACCHARIDE BIOSYNTHESIS PROTEIN WZXC"/>
    <property type="match status" value="1"/>
</dbReference>
<reference evidence="9 10" key="1">
    <citation type="submission" date="2023-12" db="EMBL/GenBank/DDBJ databases">
        <title>Marinobacter qingdaonensis sp. nov., isolated from the intertidal sediment of Qingdao, PR China.</title>
        <authorList>
            <person name="Li Y."/>
        </authorList>
    </citation>
    <scope>NUCLEOTIDE SEQUENCE [LARGE SCALE GENOMIC DNA]</scope>
    <source>
        <strain evidence="9 10">ASW11-75</strain>
    </source>
</reference>
<feature type="region of interest" description="Disordered" evidence="7">
    <location>
        <begin position="426"/>
        <end position="454"/>
    </location>
</feature>
<feature type="transmembrane region" description="Helical" evidence="8">
    <location>
        <begin position="128"/>
        <end position="152"/>
    </location>
</feature>
<dbReference type="PANTHER" id="PTHR30250">
    <property type="entry name" value="PST FAMILY PREDICTED COLANIC ACID TRANSPORTER"/>
    <property type="match status" value="1"/>
</dbReference>
<feature type="transmembrane region" description="Helical" evidence="8">
    <location>
        <begin position="21"/>
        <end position="48"/>
    </location>
</feature>
<evidence type="ECO:0000256" key="5">
    <source>
        <dbReference type="ARBA" id="ARBA00022989"/>
    </source>
</evidence>
<keyword evidence="10" id="KW-1185">Reference proteome</keyword>
<feature type="transmembrane region" description="Helical" evidence="8">
    <location>
        <begin position="54"/>
        <end position="73"/>
    </location>
</feature>
<comment type="subcellular location">
    <subcellularLocation>
        <location evidence="1">Cell membrane</location>
        <topology evidence="1">Multi-pass membrane protein</topology>
    </subcellularLocation>
</comment>
<keyword evidence="3" id="KW-1003">Cell membrane</keyword>
<dbReference type="RefSeq" id="WP_322854110.1">
    <property type="nucleotide sequence ID" value="NZ_JAYDCJ010000001.1"/>
</dbReference>
<dbReference type="InterPro" id="IPR050833">
    <property type="entry name" value="Poly_Biosynth_Transport"/>
</dbReference>
<feature type="transmembrane region" description="Helical" evidence="8">
    <location>
        <begin position="245"/>
        <end position="262"/>
    </location>
</feature>
<evidence type="ECO:0000256" key="7">
    <source>
        <dbReference type="SAM" id="MobiDB-lite"/>
    </source>
</evidence>
<evidence type="ECO:0000256" key="2">
    <source>
        <dbReference type="ARBA" id="ARBA00007430"/>
    </source>
</evidence>
<feature type="transmembrane region" description="Helical" evidence="8">
    <location>
        <begin position="101"/>
        <end position="122"/>
    </location>
</feature>
<keyword evidence="6 8" id="KW-0472">Membrane</keyword>
<keyword evidence="4 8" id="KW-0812">Transmembrane</keyword>
<accession>A0ABU5NUV7</accession>
<name>A0ABU5NUV7_9GAMM</name>
<feature type="transmembrane region" description="Helical" evidence="8">
    <location>
        <begin position="397"/>
        <end position="418"/>
    </location>
</feature>
<evidence type="ECO:0000256" key="6">
    <source>
        <dbReference type="ARBA" id="ARBA00023136"/>
    </source>
</evidence>
<dbReference type="Proteomes" id="UP001305746">
    <property type="component" value="Unassembled WGS sequence"/>
</dbReference>
<evidence type="ECO:0000313" key="10">
    <source>
        <dbReference type="Proteomes" id="UP001305746"/>
    </source>
</evidence>
<proteinExistence type="inferred from homology"/>
<protein>
    <submittedName>
        <fullName evidence="9">Oligosaccharide flippase family protein</fullName>
    </submittedName>
</protein>
<sequence>MRFNNLATRFKQRLTKNQDRRLLANIGWLTVGMMTNRVLRLLITIVVARTLSQADYGLIALIFTAHEMIGLFLQRCTSVKLIQAAENELPHLCEATSSLNWVLGASLFLIQCATGWLLSQAYQAPELFLPLCALGLTYLQLPTAMVQAALNFRAGKLRLMAKIDVGQTLVDTLGILALIVAGAGIWALVIPKIFTPLIWIIGNRRVCGWRPPAVWSFNGWRTIVSYSSSLLLIDAMQVLRQNADYLLIGYFLGVEALGLYFFAFNAGLGIATSFSTAISSALLPHLCESAEQQDILRARYRRGLKLTVILVGGLMLVQTSLAPFYVPVVFGQDWVERGSVELIVLLCLVALPKSLMDASSQYLRAEDRPDTDLQLQTVLTVLLLAGFGVAVTLGLKAVAVATVVCYYLFAAIVISRCLRLTRKATSVSGPHTKPETSLSSSNHTRPQLPAQANA</sequence>